<sequence>MPDRGDAHTISAGLAARAARPAEIERIQKRAPDLAAWLADATGGNGAVREYLGLPEADPRGRCPAPRSVATGRQLQGPKLSGRAAFATSI</sequence>
<protein>
    <submittedName>
        <fullName evidence="2">Uncharacterized protein</fullName>
    </submittedName>
</protein>
<gene>
    <name evidence="2" type="ORF">AB5J56_00580</name>
</gene>
<feature type="region of interest" description="Disordered" evidence="1">
    <location>
        <begin position="59"/>
        <end position="90"/>
    </location>
</feature>
<evidence type="ECO:0000256" key="1">
    <source>
        <dbReference type="SAM" id="MobiDB-lite"/>
    </source>
</evidence>
<accession>A0AB39NXI6</accession>
<evidence type="ECO:0000313" key="2">
    <source>
        <dbReference type="EMBL" id="XDQ23308.1"/>
    </source>
</evidence>
<dbReference type="AlphaFoldDB" id="A0AB39NXI6"/>
<reference evidence="2" key="1">
    <citation type="submission" date="2024-07" db="EMBL/GenBank/DDBJ databases">
        <authorList>
            <person name="Yu S.T."/>
        </authorList>
    </citation>
    <scope>NUCLEOTIDE SEQUENCE</scope>
    <source>
        <strain evidence="2">R21</strain>
    </source>
</reference>
<dbReference type="EMBL" id="CP163435">
    <property type="protein sequence ID" value="XDQ23308.1"/>
    <property type="molecule type" value="Genomic_DNA"/>
</dbReference>
<organism evidence="2">
    <name type="scientific">Streptomyces sp. R21</name>
    <dbReference type="NCBI Taxonomy" id="3238627"/>
    <lineage>
        <taxon>Bacteria</taxon>
        <taxon>Bacillati</taxon>
        <taxon>Actinomycetota</taxon>
        <taxon>Actinomycetes</taxon>
        <taxon>Kitasatosporales</taxon>
        <taxon>Streptomycetaceae</taxon>
        <taxon>Streptomyces</taxon>
    </lineage>
</organism>
<proteinExistence type="predicted"/>
<name>A0AB39NXI6_9ACTN</name>